<feature type="domain" description="Transcription elongation factor GreA/GreB N-terminal" evidence="6">
    <location>
        <begin position="12"/>
        <end position="82"/>
    </location>
</feature>
<dbReference type="OrthoDB" id="5511940at2"/>
<dbReference type="Gene3D" id="3.10.50.30">
    <property type="entry name" value="Transcription elongation factor, GreA/GreB, C-terminal domain"/>
    <property type="match status" value="1"/>
</dbReference>
<dbReference type="NCBIfam" id="NF002506">
    <property type="entry name" value="PRK01885.1"/>
    <property type="match status" value="1"/>
</dbReference>
<evidence type="ECO:0000313" key="7">
    <source>
        <dbReference type="EMBL" id="SDZ95167.1"/>
    </source>
</evidence>
<dbReference type="STRING" id="37625.SAMN05660420_00852"/>
<dbReference type="InterPro" id="IPR028624">
    <property type="entry name" value="Tscrpt_elong_fac_GreA/B"/>
</dbReference>
<keyword evidence="8" id="KW-1185">Reference proteome</keyword>
<dbReference type="GO" id="GO:0032784">
    <property type="term" value="P:regulation of DNA-templated transcription elongation"/>
    <property type="evidence" value="ECO:0007669"/>
    <property type="project" value="UniProtKB-UniRule"/>
</dbReference>
<dbReference type="HAMAP" id="MF_00930">
    <property type="entry name" value="GreB"/>
    <property type="match status" value="1"/>
</dbReference>
<organism evidence="7 8">
    <name type="scientific">Desulfuromusa kysingii</name>
    <dbReference type="NCBI Taxonomy" id="37625"/>
    <lineage>
        <taxon>Bacteria</taxon>
        <taxon>Pseudomonadati</taxon>
        <taxon>Thermodesulfobacteriota</taxon>
        <taxon>Desulfuromonadia</taxon>
        <taxon>Desulfuromonadales</taxon>
        <taxon>Geopsychrobacteraceae</taxon>
        <taxon>Desulfuromusa</taxon>
    </lineage>
</organism>
<name>A0A1H3X6Y2_9BACT</name>
<dbReference type="GO" id="GO:0003746">
    <property type="term" value="F:translation elongation factor activity"/>
    <property type="evidence" value="ECO:0007669"/>
    <property type="project" value="UniProtKB-KW"/>
</dbReference>
<dbReference type="PANTHER" id="PTHR30437">
    <property type="entry name" value="TRANSCRIPTION ELONGATION FACTOR GREA"/>
    <property type="match status" value="1"/>
</dbReference>
<dbReference type="InterPro" id="IPR036953">
    <property type="entry name" value="GreA/GreB_C_sf"/>
</dbReference>
<keyword evidence="2 4" id="KW-0238">DNA-binding</keyword>
<accession>A0A1H3X6Y2</accession>
<dbReference type="Pfam" id="PF03449">
    <property type="entry name" value="GreA_GreB_N"/>
    <property type="match status" value="1"/>
</dbReference>
<dbReference type="InterPro" id="IPR023459">
    <property type="entry name" value="Tscrpt_elong_fac_GreA/B_fam"/>
</dbReference>
<dbReference type="GO" id="GO:0003677">
    <property type="term" value="F:DNA binding"/>
    <property type="evidence" value="ECO:0007669"/>
    <property type="project" value="UniProtKB-UniRule"/>
</dbReference>
<keyword evidence="1 4" id="KW-0805">Transcription regulation</keyword>
<dbReference type="InterPro" id="IPR006358">
    <property type="entry name" value="Tscrpt_elong_fac_GreB"/>
</dbReference>
<dbReference type="SUPFAM" id="SSF46557">
    <property type="entry name" value="GreA transcript cleavage protein, N-terminal domain"/>
    <property type="match status" value="1"/>
</dbReference>
<feature type="domain" description="Transcription elongation factor GreA/GreB C-terminal" evidence="5">
    <location>
        <begin position="93"/>
        <end position="166"/>
    </location>
</feature>
<keyword evidence="7" id="KW-0251">Elongation factor</keyword>
<dbReference type="InterPro" id="IPR018151">
    <property type="entry name" value="TF_GreA/GreB_CS"/>
</dbReference>
<evidence type="ECO:0000259" key="6">
    <source>
        <dbReference type="Pfam" id="PF03449"/>
    </source>
</evidence>
<evidence type="ECO:0000259" key="5">
    <source>
        <dbReference type="Pfam" id="PF01272"/>
    </source>
</evidence>
<keyword evidence="7" id="KW-0648">Protein biosynthesis</keyword>
<sequence length="177" mass="19885">MTDTTQKHPLPIYLTPAGARKLRAELKQILYQLRPEMVKTATWAASNGDRSENADYHYAKRKLRQYDGRIRFLTRRLEDATIVDPVEQQKIAKGRVLFGCTVSIENEEGEEKTFSIVGPDELDPSRGYISWVSPIGRALLGSSEGDVVSFVTPGGQTELEIIKVEYKNLESQDPTGE</sequence>
<dbReference type="HAMAP" id="MF_00105">
    <property type="entry name" value="GreA_GreB"/>
    <property type="match status" value="1"/>
</dbReference>
<dbReference type="GO" id="GO:0006354">
    <property type="term" value="P:DNA-templated transcription elongation"/>
    <property type="evidence" value="ECO:0007669"/>
    <property type="project" value="TreeGrafter"/>
</dbReference>
<keyword evidence="3 4" id="KW-0804">Transcription</keyword>
<evidence type="ECO:0000256" key="3">
    <source>
        <dbReference type="ARBA" id="ARBA00023163"/>
    </source>
</evidence>
<gene>
    <name evidence="4" type="primary">greB</name>
    <name evidence="7" type="ORF">SAMN05660420_00852</name>
</gene>
<evidence type="ECO:0000256" key="2">
    <source>
        <dbReference type="ARBA" id="ARBA00023125"/>
    </source>
</evidence>
<dbReference type="NCBIfam" id="TIGR01461">
    <property type="entry name" value="greB"/>
    <property type="match status" value="1"/>
</dbReference>
<dbReference type="Pfam" id="PF01272">
    <property type="entry name" value="GreA_GreB"/>
    <property type="match status" value="1"/>
</dbReference>
<dbReference type="SUPFAM" id="SSF54534">
    <property type="entry name" value="FKBP-like"/>
    <property type="match status" value="1"/>
</dbReference>
<comment type="function">
    <text evidence="4">Necessary for efficient RNA polymerase transcription elongation past template-encoded arresting sites. The arresting sites in DNA have the property of trapping a certain fraction of elongating RNA polymerases that pass through, resulting in locked ternary complexes. Cleavage of the nascent transcript by cleavage factors such as GreA or GreB allows the resumption of elongation from the new 3'terminus. GreB releases sequences of up to 9 nucleotides in length.</text>
</comment>
<dbReference type="Gene3D" id="1.10.287.180">
    <property type="entry name" value="Transcription elongation factor, GreA/GreB, N-terminal domain"/>
    <property type="match status" value="1"/>
</dbReference>
<reference evidence="7 8" key="1">
    <citation type="submission" date="2016-10" db="EMBL/GenBank/DDBJ databases">
        <authorList>
            <person name="de Groot N.N."/>
        </authorList>
    </citation>
    <scope>NUCLEOTIDE SEQUENCE [LARGE SCALE GENOMIC DNA]</scope>
    <source>
        <strain evidence="7 8">DSM 7343</strain>
    </source>
</reference>
<proteinExistence type="inferred from homology"/>
<evidence type="ECO:0000313" key="8">
    <source>
        <dbReference type="Proteomes" id="UP000199409"/>
    </source>
</evidence>
<dbReference type="Proteomes" id="UP000199409">
    <property type="component" value="Unassembled WGS sequence"/>
</dbReference>
<dbReference type="InterPro" id="IPR036805">
    <property type="entry name" value="Tscrpt_elong_fac_GreA/B_N_sf"/>
</dbReference>
<dbReference type="PANTHER" id="PTHR30437:SF6">
    <property type="entry name" value="TRANSCRIPTION ELONGATION FACTOR GREB"/>
    <property type="match status" value="1"/>
</dbReference>
<dbReference type="EMBL" id="FNQN01000002">
    <property type="protein sequence ID" value="SDZ95167.1"/>
    <property type="molecule type" value="Genomic_DNA"/>
</dbReference>
<dbReference type="RefSeq" id="WP_092345057.1">
    <property type="nucleotide sequence ID" value="NZ_FNQN01000002.1"/>
</dbReference>
<dbReference type="AlphaFoldDB" id="A0A1H3X6Y2"/>
<dbReference type="PIRSF" id="PIRSF006092">
    <property type="entry name" value="GreA_GreB"/>
    <property type="match status" value="1"/>
</dbReference>
<protein>
    <recommendedName>
        <fullName evidence="4">Transcription elongation factor GreB</fullName>
    </recommendedName>
    <alternativeName>
        <fullName evidence="4">Transcript cleavage factor GreB</fullName>
    </alternativeName>
</protein>
<comment type="similarity">
    <text evidence="4">Belongs to the GreA/GreB family. GreB subfamily.</text>
</comment>
<dbReference type="GO" id="GO:0070063">
    <property type="term" value="F:RNA polymerase binding"/>
    <property type="evidence" value="ECO:0007669"/>
    <property type="project" value="InterPro"/>
</dbReference>
<dbReference type="PROSITE" id="PS00830">
    <property type="entry name" value="GREAB_2"/>
    <property type="match status" value="1"/>
</dbReference>
<dbReference type="InterPro" id="IPR022691">
    <property type="entry name" value="Tscrpt_elong_fac_GreA/B_N"/>
</dbReference>
<dbReference type="FunFam" id="3.10.50.30:FF:000001">
    <property type="entry name" value="Transcription elongation factor GreA"/>
    <property type="match status" value="1"/>
</dbReference>
<dbReference type="FunFam" id="1.10.287.180:FF:000001">
    <property type="entry name" value="Transcription elongation factor GreA"/>
    <property type="match status" value="1"/>
</dbReference>
<dbReference type="InterPro" id="IPR001437">
    <property type="entry name" value="Tscrpt_elong_fac_GreA/B_C"/>
</dbReference>
<evidence type="ECO:0000256" key="1">
    <source>
        <dbReference type="ARBA" id="ARBA00023015"/>
    </source>
</evidence>
<evidence type="ECO:0000256" key="4">
    <source>
        <dbReference type="HAMAP-Rule" id="MF_00930"/>
    </source>
</evidence>